<evidence type="ECO:0000256" key="9">
    <source>
        <dbReference type="ARBA" id="ARBA00022884"/>
    </source>
</evidence>
<keyword evidence="5 13" id="KW-0479">Metal-binding</keyword>
<dbReference type="SMART" id="SM00863">
    <property type="entry name" value="tRNA_SAD"/>
    <property type="match status" value="1"/>
</dbReference>
<feature type="domain" description="Aminoacyl-transfer RNA synthetases class-II family profile" evidence="14">
    <location>
        <begin position="222"/>
        <end position="488"/>
    </location>
</feature>
<dbReference type="PRINTS" id="PR01047">
    <property type="entry name" value="TRNASYNTHTHR"/>
</dbReference>
<dbReference type="PATRIC" id="fig|1618350.3.peg.410"/>
<dbReference type="InterPro" id="IPR033728">
    <property type="entry name" value="ThrRS_core"/>
</dbReference>
<dbReference type="SUPFAM" id="SSF55186">
    <property type="entry name" value="ThrRS/AlaRS common domain"/>
    <property type="match status" value="1"/>
</dbReference>
<keyword evidence="10 13" id="KW-0648">Protein biosynthesis</keyword>
<dbReference type="FunFam" id="3.30.930.10:FF:000002">
    <property type="entry name" value="Threonine--tRNA ligase"/>
    <property type="match status" value="1"/>
</dbReference>
<evidence type="ECO:0000256" key="3">
    <source>
        <dbReference type="ARBA" id="ARBA00022555"/>
    </source>
</evidence>
<sequence>MSVKKQNPIELQAMRHSAEHIMHQAVKELFPKVHLAMGPATEDGFYNDFDPASYKISESDFPKIEKRMKEIIDLDLPITKMEVSEKEARKLFEDNPYKQEWIDEIAKKGSKITIYWTGKEGQKNSMVDLCSGPHVESTGKIGPFKLLSIAGAYWHGDEKNKMLTRIYGTAFPTQKELDQFLYVRKEAKERDHRKLGKELDLFVISDSIGKGLPLLTPKGTIIRKEILNYEYELEVENGFQHVTCPHIASSEIYKRTGHWEHYKDVMYAPFGIDGEEYVLKPMNCPHHYMIFESRPRSYRELPYRVAEPGTCYRYEKSGELSGLMRVRALSIDDSHILMTEDQIESEFARCIKMVAKMFEAFGLKEYYVRLSLADPSDAVKYIADSKTWQKAGKLLEKIIKDNKLKYVKAQGEASFYGPKIDYMVKDSLGREWQMSTLQLDLFMGKRLKLVYTDKNGKEQHPVILHRGLTGSIERTLGILIEHYAGAFPVWLSPIQVKIIPISSNHAEYAQEIAQELQKNRLRSEIDSRDDTMQAKIRDAVTQKIPYMMILGDREVQNKKISLRLRNGEKMNDLEVEEFIQKIQKEISEKKNI</sequence>
<keyword evidence="11 13" id="KW-0030">Aminoacyl-tRNA synthetase</keyword>
<evidence type="ECO:0000256" key="11">
    <source>
        <dbReference type="ARBA" id="ARBA00023146"/>
    </source>
</evidence>
<dbReference type="Gene3D" id="3.40.50.800">
    <property type="entry name" value="Anticodon-binding domain"/>
    <property type="match status" value="1"/>
</dbReference>
<dbReference type="InterPro" id="IPR045864">
    <property type="entry name" value="aa-tRNA-synth_II/BPL/LPL"/>
</dbReference>
<proteinExistence type="inferred from homology"/>
<feature type="binding site" evidence="13">
    <location>
        <position position="465"/>
    </location>
    <ligand>
        <name>Zn(2+)</name>
        <dbReference type="ChEBI" id="CHEBI:29105"/>
        <note>catalytic</note>
    </ligand>
</feature>
<organism evidence="15 16">
    <name type="scientific">candidate division CPR3 bacterium GW2011_GWF2_35_18</name>
    <dbReference type="NCBI Taxonomy" id="1618350"/>
    <lineage>
        <taxon>Bacteria</taxon>
        <taxon>Bacteria division CPR3</taxon>
    </lineage>
</organism>
<keyword evidence="2 13" id="KW-0963">Cytoplasm</keyword>
<evidence type="ECO:0000256" key="8">
    <source>
        <dbReference type="ARBA" id="ARBA00022840"/>
    </source>
</evidence>
<evidence type="ECO:0000313" key="16">
    <source>
        <dbReference type="Proteomes" id="UP000034581"/>
    </source>
</evidence>
<dbReference type="FunFam" id="3.40.50.800:FF:000001">
    <property type="entry name" value="Threonine--tRNA ligase"/>
    <property type="match status" value="1"/>
</dbReference>
<dbReference type="FunFam" id="3.30.980.10:FF:000005">
    <property type="entry name" value="Threonyl-tRNA synthetase, mitochondrial"/>
    <property type="match status" value="1"/>
</dbReference>
<dbReference type="SUPFAM" id="SSF52954">
    <property type="entry name" value="Class II aaRS ABD-related"/>
    <property type="match status" value="1"/>
</dbReference>
<dbReference type="InterPro" id="IPR004154">
    <property type="entry name" value="Anticodon-bd"/>
</dbReference>
<evidence type="ECO:0000256" key="1">
    <source>
        <dbReference type="ARBA" id="ARBA00008226"/>
    </source>
</evidence>
<reference evidence="15 16" key="1">
    <citation type="journal article" date="2015" name="Nature">
        <title>rRNA introns, odd ribosomes, and small enigmatic genomes across a large radiation of phyla.</title>
        <authorList>
            <person name="Brown C.T."/>
            <person name="Hug L.A."/>
            <person name="Thomas B.C."/>
            <person name="Sharon I."/>
            <person name="Castelle C.J."/>
            <person name="Singh A."/>
            <person name="Wilkins M.J."/>
            <person name="Williams K.H."/>
            <person name="Banfield J.F."/>
        </authorList>
    </citation>
    <scope>NUCLEOTIDE SEQUENCE [LARGE SCALE GENOMIC DNA]</scope>
</reference>
<feature type="binding site" evidence="13">
    <location>
        <position position="284"/>
    </location>
    <ligand>
        <name>Zn(2+)</name>
        <dbReference type="ChEBI" id="CHEBI:29105"/>
        <note>catalytic</note>
    </ligand>
</feature>
<feature type="binding site" evidence="13">
    <location>
        <position position="335"/>
    </location>
    <ligand>
        <name>Zn(2+)</name>
        <dbReference type="ChEBI" id="CHEBI:29105"/>
        <note>catalytic</note>
    </ligand>
</feature>
<dbReference type="CDD" id="cd00771">
    <property type="entry name" value="ThrRS_core"/>
    <property type="match status" value="1"/>
</dbReference>
<dbReference type="GO" id="GO:0006435">
    <property type="term" value="P:threonyl-tRNA aminoacylation"/>
    <property type="evidence" value="ECO:0007669"/>
    <property type="project" value="UniProtKB-UniRule"/>
</dbReference>
<gene>
    <name evidence="13" type="primary">thrS</name>
    <name evidence="15" type="ORF">UR67_C0002G0105</name>
</gene>
<keyword evidence="8 13" id="KW-0067">ATP-binding</keyword>
<dbReference type="InterPro" id="IPR002314">
    <property type="entry name" value="aa-tRNA-synt_IIb"/>
</dbReference>
<dbReference type="GO" id="GO:0005737">
    <property type="term" value="C:cytoplasm"/>
    <property type="evidence" value="ECO:0007669"/>
    <property type="project" value="UniProtKB-SubCell"/>
</dbReference>
<evidence type="ECO:0000256" key="6">
    <source>
        <dbReference type="ARBA" id="ARBA00022741"/>
    </source>
</evidence>
<accession>A0A0G0E3T5</accession>
<comment type="caution">
    <text evidence="15">The sequence shown here is derived from an EMBL/GenBank/DDBJ whole genome shotgun (WGS) entry which is preliminary data.</text>
</comment>
<comment type="similarity">
    <text evidence="1 13">Belongs to the class-II aminoacyl-tRNA synthetase family.</text>
</comment>
<comment type="catalytic activity">
    <reaction evidence="12 13">
        <text>tRNA(Thr) + L-threonine + ATP = L-threonyl-tRNA(Thr) + AMP + diphosphate + H(+)</text>
        <dbReference type="Rhea" id="RHEA:24624"/>
        <dbReference type="Rhea" id="RHEA-COMP:9670"/>
        <dbReference type="Rhea" id="RHEA-COMP:9704"/>
        <dbReference type="ChEBI" id="CHEBI:15378"/>
        <dbReference type="ChEBI" id="CHEBI:30616"/>
        <dbReference type="ChEBI" id="CHEBI:33019"/>
        <dbReference type="ChEBI" id="CHEBI:57926"/>
        <dbReference type="ChEBI" id="CHEBI:78442"/>
        <dbReference type="ChEBI" id="CHEBI:78534"/>
        <dbReference type="ChEBI" id="CHEBI:456215"/>
        <dbReference type="EC" id="6.1.1.3"/>
    </reaction>
</comment>
<dbReference type="Pfam" id="PF07973">
    <property type="entry name" value="tRNA_SAD"/>
    <property type="match status" value="1"/>
</dbReference>
<dbReference type="HAMAP" id="MF_00184">
    <property type="entry name" value="Thr_tRNA_synth"/>
    <property type="match status" value="1"/>
</dbReference>
<dbReference type="InterPro" id="IPR006195">
    <property type="entry name" value="aa-tRNA-synth_II"/>
</dbReference>
<dbReference type="GO" id="GO:0000049">
    <property type="term" value="F:tRNA binding"/>
    <property type="evidence" value="ECO:0007669"/>
    <property type="project" value="UniProtKB-KW"/>
</dbReference>
<evidence type="ECO:0000256" key="13">
    <source>
        <dbReference type="HAMAP-Rule" id="MF_00184"/>
    </source>
</evidence>
<dbReference type="STRING" id="1618350.UR67_C0002G0105"/>
<dbReference type="SUPFAM" id="SSF55681">
    <property type="entry name" value="Class II aaRS and biotin synthetases"/>
    <property type="match status" value="1"/>
</dbReference>
<dbReference type="PROSITE" id="PS50862">
    <property type="entry name" value="AA_TRNA_LIGASE_II"/>
    <property type="match status" value="1"/>
</dbReference>
<dbReference type="Gene3D" id="3.30.980.10">
    <property type="entry name" value="Threonyl-trna Synthetase, Chain A, domain 2"/>
    <property type="match status" value="1"/>
</dbReference>
<dbReference type="Gene3D" id="3.30.930.10">
    <property type="entry name" value="Bira Bifunctional Protein, Domain 2"/>
    <property type="match status" value="1"/>
</dbReference>
<keyword evidence="7 13" id="KW-0862">Zinc</keyword>
<dbReference type="InterPro" id="IPR047246">
    <property type="entry name" value="ThrRS_anticodon"/>
</dbReference>
<dbReference type="EMBL" id="LBQB01000002">
    <property type="protein sequence ID" value="KKP69985.1"/>
    <property type="molecule type" value="Genomic_DNA"/>
</dbReference>
<evidence type="ECO:0000259" key="14">
    <source>
        <dbReference type="PROSITE" id="PS50862"/>
    </source>
</evidence>
<dbReference type="InterPro" id="IPR018163">
    <property type="entry name" value="Thr/Ala-tRNA-synth_IIc_edit"/>
</dbReference>
<dbReference type="Gene3D" id="3.30.54.20">
    <property type="match status" value="1"/>
</dbReference>
<comment type="subcellular location">
    <subcellularLocation>
        <location evidence="13">Cytoplasm</location>
    </subcellularLocation>
</comment>
<dbReference type="GO" id="GO:0005524">
    <property type="term" value="F:ATP binding"/>
    <property type="evidence" value="ECO:0007669"/>
    <property type="project" value="UniProtKB-UniRule"/>
</dbReference>
<keyword evidence="3 13" id="KW-0820">tRNA-binding</keyword>
<dbReference type="AlphaFoldDB" id="A0A0G0E3T5"/>
<dbReference type="NCBIfam" id="TIGR00418">
    <property type="entry name" value="thrS"/>
    <property type="match status" value="1"/>
</dbReference>
<evidence type="ECO:0000256" key="2">
    <source>
        <dbReference type="ARBA" id="ARBA00022490"/>
    </source>
</evidence>
<keyword evidence="4 13" id="KW-0436">Ligase</keyword>
<dbReference type="InterPro" id="IPR036621">
    <property type="entry name" value="Anticodon-bd_dom_sf"/>
</dbReference>
<evidence type="ECO:0000256" key="5">
    <source>
        <dbReference type="ARBA" id="ARBA00022723"/>
    </source>
</evidence>
<dbReference type="Pfam" id="PF03129">
    <property type="entry name" value="HGTP_anticodon"/>
    <property type="match status" value="1"/>
</dbReference>
<dbReference type="GO" id="GO:0046872">
    <property type="term" value="F:metal ion binding"/>
    <property type="evidence" value="ECO:0007669"/>
    <property type="project" value="UniProtKB-KW"/>
</dbReference>
<evidence type="ECO:0000256" key="12">
    <source>
        <dbReference type="ARBA" id="ARBA00049515"/>
    </source>
</evidence>
<dbReference type="EC" id="6.1.1.3" evidence="13"/>
<evidence type="ECO:0000313" key="15">
    <source>
        <dbReference type="EMBL" id="KKP69985.1"/>
    </source>
</evidence>
<keyword evidence="6 13" id="KW-0547">Nucleotide-binding</keyword>
<dbReference type="Pfam" id="PF00587">
    <property type="entry name" value="tRNA-synt_2b"/>
    <property type="match status" value="1"/>
</dbReference>
<evidence type="ECO:0000256" key="4">
    <source>
        <dbReference type="ARBA" id="ARBA00022598"/>
    </source>
</evidence>
<dbReference type="Proteomes" id="UP000034581">
    <property type="component" value="Unassembled WGS sequence"/>
</dbReference>
<evidence type="ECO:0000256" key="7">
    <source>
        <dbReference type="ARBA" id="ARBA00022833"/>
    </source>
</evidence>
<protein>
    <recommendedName>
        <fullName evidence="13">Threonine--tRNA ligase</fullName>
        <ecNumber evidence="13">6.1.1.3</ecNumber>
    </recommendedName>
    <alternativeName>
        <fullName evidence="13">Threonyl-tRNA synthetase</fullName>
        <shortName evidence="13">ThrRS</shortName>
    </alternativeName>
</protein>
<dbReference type="PANTHER" id="PTHR11451:SF56">
    <property type="entry name" value="THREONINE--TRNA LIGASE 1"/>
    <property type="match status" value="1"/>
</dbReference>
<dbReference type="InterPro" id="IPR002320">
    <property type="entry name" value="Thr-tRNA-ligase_IIa"/>
</dbReference>
<dbReference type="GO" id="GO:0004829">
    <property type="term" value="F:threonine-tRNA ligase activity"/>
    <property type="evidence" value="ECO:0007669"/>
    <property type="project" value="UniProtKB-UniRule"/>
</dbReference>
<dbReference type="PANTHER" id="PTHR11451">
    <property type="entry name" value="THREONINE-TRNA LIGASE"/>
    <property type="match status" value="1"/>
</dbReference>
<name>A0A0G0E3T5_UNCC3</name>
<dbReference type="InterPro" id="IPR012947">
    <property type="entry name" value="tRNA_SAD"/>
</dbReference>
<comment type="cofactor">
    <cofactor evidence="13">
        <name>Zn(2+)</name>
        <dbReference type="ChEBI" id="CHEBI:29105"/>
    </cofactor>
    <text evidence="13">Binds 1 zinc ion per subunit.</text>
</comment>
<evidence type="ECO:0000256" key="10">
    <source>
        <dbReference type="ARBA" id="ARBA00022917"/>
    </source>
</evidence>
<dbReference type="CDD" id="cd00860">
    <property type="entry name" value="ThrRS_anticodon"/>
    <property type="match status" value="1"/>
</dbReference>
<comment type="caution">
    <text evidence="13">Lacks conserved residue(s) required for the propagation of feature annotation.</text>
</comment>
<comment type="subunit">
    <text evidence="13">Homodimer.</text>
</comment>
<keyword evidence="9 13" id="KW-0694">RNA-binding</keyword>